<dbReference type="EMBL" id="BKCJ010004757">
    <property type="protein sequence ID" value="GEU62914.1"/>
    <property type="molecule type" value="Genomic_DNA"/>
</dbReference>
<reference evidence="1" key="1">
    <citation type="journal article" date="2019" name="Sci. Rep.">
        <title>Draft genome of Tanacetum cinerariifolium, the natural source of mosquito coil.</title>
        <authorList>
            <person name="Yamashiro T."/>
            <person name="Shiraishi A."/>
            <person name="Satake H."/>
            <person name="Nakayama K."/>
        </authorList>
    </citation>
    <scope>NUCLEOTIDE SEQUENCE</scope>
</reference>
<proteinExistence type="predicted"/>
<name>A0A6L2LRJ1_TANCI</name>
<sequence length="258" mass="29259">MHKESDDGQKILIPSTKNKKKIAKEEIEERLISLVASLFLCRRILSFREGIRQLRYTRAEAGWGAAVEHGLRYRIMTNLKPQMSRDFVSLGHGSGSKSRDNYDSVCNLGFLVNARAVMLANLQCNIKGILMINPKYVGKLHHIDSPLFEPYVAIATLMHVATYQALLSKHDEEGQSVRSHVLNMKSYIDKLERLGNPLPHVLAVNTVLEYAFQECHSKLAYDKGRRKIGHWKMNCPSYLVELKRGKQTGSSAKPVNEK</sequence>
<gene>
    <name evidence="1" type="ORF">Tci_034892</name>
</gene>
<dbReference type="AlphaFoldDB" id="A0A6L2LRJ1"/>
<protein>
    <submittedName>
        <fullName evidence="1">Uncharacterized protein</fullName>
    </submittedName>
</protein>
<comment type="caution">
    <text evidence="1">The sequence shown here is derived from an EMBL/GenBank/DDBJ whole genome shotgun (WGS) entry which is preliminary data.</text>
</comment>
<organism evidence="1">
    <name type="scientific">Tanacetum cinerariifolium</name>
    <name type="common">Dalmatian daisy</name>
    <name type="synonym">Chrysanthemum cinerariifolium</name>
    <dbReference type="NCBI Taxonomy" id="118510"/>
    <lineage>
        <taxon>Eukaryota</taxon>
        <taxon>Viridiplantae</taxon>
        <taxon>Streptophyta</taxon>
        <taxon>Embryophyta</taxon>
        <taxon>Tracheophyta</taxon>
        <taxon>Spermatophyta</taxon>
        <taxon>Magnoliopsida</taxon>
        <taxon>eudicotyledons</taxon>
        <taxon>Gunneridae</taxon>
        <taxon>Pentapetalae</taxon>
        <taxon>asterids</taxon>
        <taxon>campanulids</taxon>
        <taxon>Asterales</taxon>
        <taxon>Asteraceae</taxon>
        <taxon>Asteroideae</taxon>
        <taxon>Anthemideae</taxon>
        <taxon>Anthemidinae</taxon>
        <taxon>Tanacetum</taxon>
    </lineage>
</organism>
<evidence type="ECO:0000313" key="1">
    <source>
        <dbReference type="EMBL" id="GEU62914.1"/>
    </source>
</evidence>
<accession>A0A6L2LRJ1</accession>